<organism evidence="8 9">
    <name type="scientific">Trichococcus palustris</name>
    <dbReference type="NCBI Taxonomy" id="140314"/>
    <lineage>
        <taxon>Bacteria</taxon>
        <taxon>Bacillati</taxon>
        <taxon>Bacillota</taxon>
        <taxon>Bacilli</taxon>
        <taxon>Lactobacillales</taxon>
        <taxon>Carnobacteriaceae</taxon>
        <taxon>Trichococcus</taxon>
    </lineage>
</organism>
<comment type="cofactor">
    <cofactor evidence="7">
        <name>Mg(2+)</name>
        <dbReference type="ChEBI" id="CHEBI:18420"/>
    </cofactor>
    <text evidence="7">Binds 1 Mg(2+) ion per subunit.</text>
</comment>
<protein>
    <recommendedName>
        <fullName evidence="7">Shikimate kinase</fullName>
        <shortName evidence="7">SK</shortName>
        <ecNumber evidence="7">2.7.1.71</ecNumber>
    </recommendedName>
</protein>
<evidence type="ECO:0000256" key="6">
    <source>
        <dbReference type="ARBA" id="ARBA00023141"/>
    </source>
</evidence>
<feature type="binding site" evidence="7">
    <location>
        <position position="79"/>
    </location>
    <ligand>
        <name>substrate</name>
    </ligand>
</feature>
<dbReference type="GO" id="GO:0004765">
    <property type="term" value="F:shikimate kinase activity"/>
    <property type="evidence" value="ECO:0007669"/>
    <property type="project" value="UniProtKB-UniRule"/>
</dbReference>
<feature type="binding site" evidence="7">
    <location>
        <begin position="12"/>
        <end position="17"/>
    </location>
    <ligand>
        <name>ATP</name>
        <dbReference type="ChEBI" id="CHEBI:30616"/>
    </ligand>
</feature>
<dbReference type="InterPro" id="IPR031322">
    <property type="entry name" value="Shikimate/glucono_kinase"/>
</dbReference>
<dbReference type="GO" id="GO:0000287">
    <property type="term" value="F:magnesium ion binding"/>
    <property type="evidence" value="ECO:0007669"/>
    <property type="project" value="UniProtKB-UniRule"/>
</dbReference>
<feature type="binding site" evidence="7">
    <location>
        <position position="57"/>
    </location>
    <ligand>
        <name>substrate</name>
    </ligand>
</feature>
<dbReference type="AlphaFoldDB" id="A0A143Y567"/>
<proteinExistence type="inferred from homology"/>
<dbReference type="Pfam" id="PF01202">
    <property type="entry name" value="SKI"/>
    <property type="match status" value="1"/>
</dbReference>
<keyword evidence="2 7" id="KW-0808">Transferase</keyword>
<dbReference type="UniPathway" id="UPA00053">
    <property type="reaction ID" value="UER00088"/>
</dbReference>
<comment type="similarity">
    <text evidence="7">Belongs to the shikimate kinase family.</text>
</comment>
<keyword evidence="7" id="KW-0479">Metal-binding</keyword>
<evidence type="ECO:0000256" key="5">
    <source>
        <dbReference type="ARBA" id="ARBA00022840"/>
    </source>
</evidence>
<evidence type="ECO:0000313" key="8">
    <source>
        <dbReference type="EMBL" id="CZQ81069.1"/>
    </source>
</evidence>
<comment type="subunit">
    <text evidence="7">Monomer.</text>
</comment>
<dbReference type="GO" id="GO:0005829">
    <property type="term" value="C:cytosol"/>
    <property type="evidence" value="ECO:0007669"/>
    <property type="project" value="TreeGrafter"/>
</dbReference>
<comment type="subcellular location">
    <subcellularLocation>
        <location evidence="7">Cytoplasm</location>
    </subcellularLocation>
</comment>
<dbReference type="HAMAP" id="MF_00109">
    <property type="entry name" value="Shikimate_kinase"/>
    <property type="match status" value="1"/>
</dbReference>
<dbReference type="InterPro" id="IPR027417">
    <property type="entry name" value="P-loop_NTPase"/>
</dbReference>
<dbReference type="EMBL" id="FJNE01000001">
    <property type="protein sequence ID" value="CZQ81069.1"/>
    <property type="molecule type" value="Genomic_DNA"/>
</dbReference>
<keyword evidence="5 7" id="KW-0067">ATP-binding</keyword>
<comment type="catalytic activity">
    <reaction evidence="7">
        <text>shikimate + ATP = 3-phosphoshikimate + ADP + H(+)</text>
        <dbReference type="Rhea" id="RHEA:13121"/>
        <dbReference type="ChEBI" id="CHEBI:15378"/>
        <dbReference type="ChEBI" id="CHEBI:30616"/>
        <dbReference type="ChEBI" id="CHEBI:36208"/>
        <dbReference type="ChEBI" id="CHEBI:145989"/>
        <dbReference type="ChEBI" id="CHEBI:456216"/>
        <dbReference type="EC" id="2.7.1.71"/>
    </reaction>
</comment>
<keyword evidence="4 7" id="KW-0418">Kinase</keyword>
<evidence type="ECO:0000256" key="2">
    <source>
        <dbReference type="ARBA" id="ARBA00022679"/>
    </source>
</evidence>
<evidence type="ECO:0000256" key="3">
    <source>
        <dbReference type="ARBA" id="ARBA00022741"/>
    </source>
</evidence>
<reference evidence="8 9" key="1">
    <citation type="submission" date="2016-02" db="EMBL/GenBank/DDBJ databases">
        <authorList>
            <person name="Wen L."/>
            <person name="He K."/>
            <person name="Yang H."/>
        </authorList>
    </citation>
    <scope>NUCLEOTIDE SEQUENCE [LARGE SCALE GENOMIC DNA]</scope>
    <source>
        <strain evidence="8">Trichococcus palustris</strain>
    </source>
</reference>
<gene>
    <name evidence="7" type="primary">aroK</name>
    <name evidence="8" type="ORF">Tpal_153</name>
</gene>
<evidence type="ECO:0000256" key="4">
    <source>
        <dbReference type="ARBA" id="ARBA00022777"/>
    </source>
</evidence>
<dbReference type="PRINTS" id="PR01100">
    <property type="entry name" value="SHIKIMTKNASE"/>
</dbReference>
<dbReference type="PANTHER" id="PTHR21087">
    <property type="entry name" value="SHIKIMATE KINASE"/>
    <property type="match status" value="1"/>
</dbReference>
<feature type="binding site" evidence="7">
    <location>
        <position position="133"/>
    </location>
    <ligand>
        <name>substrate</name>
    </ligand>
</feature>
<dbReference type="GO" id="GO:0009423">
    <property type="term" value="P:chorismate biosynthetic process"/>
    <property type="evidence" value="ECO:0007669"/>
    <property type="project" value="UniProtKB-UniRule"/>
</dbReference>
<evidence type="ECO:0000313" key="9">
    <source>
        <dbReference type="Proteomes" id="UP000242754"/>
    </source>
</evidence>
<keyword evidence="6 7" id="KW-0057">Aromatic amino acid biosynthesis</keyword>
<evidence type="ECO:0000256" key="1">
    <source>
        <dbReference type="ARBA" id="ARBA00022605"/>
    </source>
</evidence>
<dbReference type="InterPro" id="IPR000623">
    <property type="entry name" value="Shikimate_kinase/TSH1"/>
</dbReference>
<dbReference type="CDD" id="cd00464">
    <property type="entry name" value="SK"/>
    <property type="match status" value="1"/>
</dbReference>
<dbReference type="GO" id="GO:0005524">
    <property type="term" value="F:ATP binding"/>
    <property type="evidence" value="ECO:0007669"/>
    <property type="project" value="UniProtKB-UniRule"/>
</dbReference>
<feature type="binding site" evidence="7">
    <location>
        <position position="116"/>
    </location>
    <ligand>
        <name>ATP</name>
        <dbReference type="ChEBI" id="CHEBI:30616"/>
    </ligand>
</feature>
<feature type="binding site" evidence="7">
    <location>
        <position position="34"/>
    </location>
    <ligand>
        <name>substrate</name>
    </ligand>
</feature>
<comment type="function">
    <text evidence="7">Catalyzes the specific phosphorylation of the 3-hydroxyl group of shikimic acid using ATP as a cosubstrate.</text>
</comment>
<keyword evidence="7" id="KW-0963">Cytoplasm</keyword>
<comment type="pathway">
    <text evidence="7">Metabolic intermediate biosynthesis; chorismate biosynthesis; chorismate from D-erythrose 4-phosphate and phosphoenolpyruvate: step 5/7.</text>
</comment>
<dbReference type="PANTHER" id="PTHR21087:SF16">
    <property type="entry name" value="SHIKIMATE KINASE 1, CHLOROPLASTIC"/>
    <property type="match status" value="1"/>
</dbReference>
<dbReference type="RefSeq" id="WP_177194325.1">
    <property type="nucleotide sequence ID" value="NZ_FJNE01000001.1"/>
</dbReference>
<keyword evidence="3 7" id="KW-0547">Nucleotide-binding</keyword>
<dbReference type="Gene3D" id="3.40.50.300">
    <property type="entry name" value="P-loop containing nucleotide triphosphate hydrolases"/>
    <property type="match status" value="1"/>
</dbReference>
<dbReference type="STRING" id="140314.SAMN04488076_102138"/>
<dbReference type="EC" id="2.7.1.71" evidence="7"/>
<dbReference type="GO" id="GO:0008652">
    <property type="term" value="P:amino acid biosynthetic process"/>
    <property type="evidence" value="ECO:0007669"/>
    <property type="project" value="UniProtKB-KW"/>
</dbReference>
<feature type="binding site" evidence="7">
    <location>
        <position position="16"/>
    </location>
    <ligand>
        <name>Mg(2+)</name>
        <dbReference type="ChEBI" id="CHEBI:18420"/>
    </ligand>
</feature>
<keyword evidence="9" id="KW-1185">Reference proteome</keyword>
<dbReference type="Proteomes" id="UP000242754">
    <property type="component" value="Unassembled WGS sequence"/>
</dbReference>
<comment type="caution">
    <text evidence="7">Lacks conserved residue(s) required for the propagation of feature annotation.</text>
</comment>
<dbReference type="SUPFAM" id="SSF52540">
    <property type="entry name" value="P-loop containing nucleoside triphosphate hydrolases"/>
    <property type="match status" value="1"/>
</dbReference>
<accession>A0A143Y567</accession>
<evidence type="ECO:0000256" key="7">
    <source>
        <dbReference type="HAMAP-Rule" id="MF_00109"/>
    </source>
</evidence>
<keyword evidence="1 7" id="KW-0028">Amino-acid biosynthesis</keyword>
<dbReference type="GO" id="GO:0009073">
    <property type="term" value="P:aromatic amino acid family biosynthetic process"/>
    <property type="evidence" value="ECO:0007669"/>
    <property type="project" value="UniProtKB-KW"/>
</dbReference>
<keyword evidence="7" id="KW-0460">Magnesium</keyword>
<sequence>MGKNIVLIGLPGAGKTTLGKLLSEALGFPFIDSDCYIEERTGKTIPELFEAGEESFRAIEAEAYKEIALLEDTVISTGGGVVKRNENIEALKKNGTIYYIDRPVEDITHDIQISNRPLLKDGLKKIYSLKAEREALYNAAADIVIRNDKPLEEIVAAIAQQHAAQNNE</sequence>
<name>A0A143Y567_9LACT</name>